<dbReference type="SUPFAM" id="SSF81296">
    <property type="entry name" value="E set domains"/>
    <property type="match status" value="1"/>
</dbReference>
<feature type="region of interest" description="Disordered" evidence="1">
    <location>
        <begin position="421"/>
        <end position="465"/>
    </location>
</feature>
<dbReference type="Pfam" id="PF16561">
    <property type="entry name" value="AMPK1_CBM"/>
    <property type="match status" value="1"/>
</dbReference>
<dbReference type="CDD" id="cd02859">
    <property type="entry name" value="E_set_AMPKbeta_like_N"/>
    <property type="match status" value="1"/>
</dbReference>
<gene>
    <name evidence="3" type="ORF">F503_05342</name>
</gene>
<dbReference type="InterPro" id="IPR032640">
    <property type="entry name" value="AMPK1_CBM"/>
</dbReference>
<dbReference type="InterPro" id="IPR013783">
    <property type="entry name" value="Ig-like_fold"/>
</dbReference>
<dbReference type="eggNOG" id="ENOG502S31W">
    <property type="taxonomic scope" value="Eukaryota"/>
</dbReference>
<dbReference type="HOGENOM" id="CLU_588051_0_0_1"/>
<feature type="compositionally biased region" description="Acidic residues" evidence="1">
    <location>
        <begin position="386"/>
        <end position="395"/>
    </location>
</feature>
<evidence type="ECO:0000313" key="4">
    <source>
        <dbReference type="Proteomes" id="UP000016923"/>
    </source>
</evidence>
<feature type="compositionally biased region" description="Basic and acidic residues" evidence="1">
    <location>
        <begin position="265"/>
        <end position="283"/>
    </location>
</feature>
<proteinExistence type="predicted"/>
<dbReference type="AlphaFoldDB" id="S3CBI9"/>
<sequence>MDMNNTANETVEITYRSTDLLPPLFLAGSFSSPPWTPLEMKHHKTTSGEHIFTQTIHVKPGTTVQYKFRVGLGDSWVLDETLPISSDEMGNRNNVLKIGNRESHSLEGPPTPPPDSPRAPHSAFQRSDMSSLPGTSTPDFVRTTLEVADTAAQIDPRTPEPKVSDEEAGRIGYRRLSSTPIAEVADTAAEVADAVEEVDFDDIDDIEVDIGPDFSHELAGEEDNGQDEAPVFAYEFAGGGFDRAQSFSGSEYSPGTYPTSGLDDGDGRTDRFNDEIDTKDPTLERFPSNREGIFQKVRTLETGLTEDIPTFDGFPASPVVSAGRKSSADINGEPFSISPATAAAHLSNWPQNDGNGYHQDSRKRSASKGSTVGEPSPSLQCIMEENPLDEEDEAEGALLSMPIHPKKVGLTSSYASLMAAAPPLPPVRHTSQPDTAPSIIVHTTDDASNSNSGDGVSRYSTGRPQ</sequence>
<reference evidence="3 4" key="1">
    <citation type="journal article" date="2013" name="BMC Genomics">
        <title>The genome and transcriptome of the pine saprophyte Ophiostoma piceae, and a comparison with the bark beetle-associated pine pathogen Grosmannia clavigera.</title>
        <authorList>
            <person name="Haridas S."/>
            <person name="Wang Y."/>
            <person name="Lim L."/>
            <person name="Massoumi Alamouti S."/>
            <person name="Jackman S."/>
            <person name="Docking R."/>
            <person name="Robertson G."/>
            <person name="Birol I."/>
            <person name="Bohlmann J."/>
            <person name="Breuil C."/>
        </authorList>
    </citation>
    <scope>NUCLEOTIDE SEQUENCE [LARGE SCALE GENOMIC DNA]</scope>
    <source>
        <strain evidence="3 4">UAMH 11346</strain>
    </source>
</reference>
<name>S3CBI9_OPHP1</name>
<feature type="region of interest" description="Disordered" evidence="1">
    <location>
        <begin position="101"/>
        <end position="136"/>
    </location>
</feature>
<dbReference type="VEuPathDB" id="FungiDB:F503_05342"/>
<accession>S3CBI9</accession>
<feature type="region of interest" description="Disordered" evidence="1">
    <location>
        <begin position="309"/>
        <end position="396"/>
    </location>
</feature>
<dbReference type="Gene3D" id="2.60.40.10">
    <property type="entry name" value="Immunoglobulins"/>
    <property type="match status" value="1"/>
</dbReference>
<dbReference type="InterPro" id="IPR014756">
    <property type="entry name" value="Ig_E-set"/>
</dbReference>
<protein>
    <recommendedName>
        <fullName evidence="2">AMP-activated protein kinase glycogen-binding domain-containing protein</fullName>
    </recommendedName>
</protein>
<dbReference type="Proteomes" id="UP000016923">
    <property type="component" value="Unassembled WGS sequence"/>
</dbReference>
<feature type="compositionally biased region" description="Polar residues" evidence="1">
    <location>
        <begin position="446"/>
        <end position="465"/>
    </location>
</feature>
<dbReference type="EMBL" id="KE148146">
    <property type="protein sequence ID" value="EPE10247.1"/>
    <property type="molecule type" value="Genomic_DNA"/>
</dbReference>
<feature type="compositionally biased region" description="Polar residues" evidence="1">
    <location>
        <begin position="245"/>
        <end position="259"/>
    </location>
</feature>
<feature type="compositionally biased region" description="Polar residues" evidence="1">
    <location>
        <begin position="124"/>
        <end position="136"/>
    </location>
</feature>
<dbReference type="OrthoDB" id="5350410at2759"/>
<organism evidence="3 4">
    <name type="scientific">Ophiostoma piceae (strain UAMH 11346)</name>
    <name type="common">Sap stain fungus</name>
    <dbReference type="NCBI Taxonomy" id="1262450"/>
    <lineage>
        <taxon>Eukaryota</taxon>
        <taxon>Fungi</taxon>
        <taxon>Dikarya</taxon>
        <taxon>Ascomycota</taxon>
        <taxon>Pezizomycotina</taxon>
        <taxon>Sordariomycetes</taxon>
        <taxon>Sordariomycetidae</taxon>
        <taxon>Ophiostomatales</taxon>
        <taxon>Ophiostomataceae</taxon>
        <taxon>Ophiostoma</taxon>
    </lineage>
</organism>
<evidence type="ECO:0000256" key="1">
    <source>
        <dbReference type="SAM" id="MobiDB-lite"/>
    </source>
</evidence>
<feature type="region of interest" description="Disordered" evidence="1">
    <location>
        <begin position="245"/>
        <end position="290"/>
    </location>
</feature>
<evidence type="ECO:0000313" key="3">
    <source>
        <dbReference type="EMBL" id="EPE10247.1"/>
    </source>
</evidence>
<evidence type="ECO:0000259" key="2">
    <source>
        <dbReference type="Pfam" id="PF16561"/>
    </source>
</evidence>
<dbReference type="OMA" id="NTISHII"/>
<feature type="domain" description="AMP-activated protein kinase glycogen-binding" evidence="2">
    <location>
        <begin position="25"/>
        <end position="101"/>
    </location>
</feature>
<keyword evidence="4" id="KW-1185">Reference proteome</keyword>